<dbReference type="AlphaFoldDB" id="A0A1D2JPE5"/>
<reference evidence="1 2" key="1">
    <citation type="submission" date="2016-06" db="EMBL/GenBank/DDBJ databases">
        <authorList>
            <person name="Kjaerup R.B."/>
            <person name="Dalgaard T.S."/>
            <person name="Juul-Madsen H.R."/>
        </authorList>
    </citation>
    <scope>NUCLEOTIDE SEQUENCE [LARGE SCALE GENOMIC DNA]</scope>
    <source>
        <strain evidence="1 2">Pb300</strain>
    </source>
</reference>
<dbReference type="PANTHER" id="PTHR48419">
    <property type="entry name" value="SULFOTRANSFERASE DOMAIN-CONTAINING PROTEIN"/>
    <property type="match status" value="1"/>
</dbReference>
<dbReference type="SUPFAM" id="SSF52540">
    <property type="entry name" value="P-loop containing nucleoside triphosphate hydrolases"/>
    <property type="match status" value="1"/>
</dbReference>
<name>A0A1D2JPE5_PARBR</name>
<gene>
    <name evidence="1" type="ORF">ACO22_00505</name>
</gene>
<accession>A0A1D2JPE5</accession>
<proteinExistence type="predicted"/>
<comment type="caution">
    <text evidence="1">The sequence shown here is derived from an EMBL/GenBank/DDBJ whole genome shotgun (WGS) entry which is preliminary data.</text>
</comment>
<evidence type="ECO:0000313" key="2">
    <source>
        <dbReference type="Proteomes" id="UP000242814"/>
    </source>
</evidence>
<evidence type="ECO:0000313" key="1">
    <source>
        <dbReference type="EMBL" id="ODH44954.1"/>
    </source>
</evidence>
<dbReference type="InterPro" id="IPR053226">
    <property type="entry name" value="Pyrrolopyrazine_biosynth_F"/>
</dbReference>
<dbReference type="InterPro" id="IPR027417">
    <property type="entry name" value="P-loop_NTPase"/>
</dbReference>
<dbReference type="EMBL" id="LZYO01000010">
    <property type="protein sequence ID" value="ODH44954.1"/>
    <property type="molecule type" value="Genomic_DNA"/>
</dbReference>
<dbReference type="VEuPathDB" id="FungiDB:PABG_02375"/>
<protein>
    <recommendedName>
        <fullName evidence="3">Sulfotransferase domain-containing protein</fullName>
    </recommendedName>
</protein>
<dbReference type="Pfam" id="PF19798">
    <property type="entry name" value="Sulfotransfer_5"/>
    <property type="match status" value="1"/>
</dbReference>
<dbReference type="PANTHER" id="PTHR48419:SF1">
    <property type="entry name" value="SULFOTRANSFERASE DOMAIN-CONTAINING PROTEIN"/>
    <property type="match status" value="1"/>
</dbReference>
<dbReference type="Gene3D" id="3.40.50.300">
    <property type="entry name" value="P-loop containing nucleotide triphosphate hydrolases"/>
    <property type="match status" value="1"/>
</dbReference>
<sequence length="379" mass="43166">MSNRPIFVATHPRACSTAFERVFMTRRDVLQCVHEPFGDAFYFGPERLSQRYEDDEQARVESGFACSTYRSVFDRLESEASEGKRLFIKDIIHYLVPPNGKPATIAPSLLRIKRGVSTVDGNSVDPVSALAMEPSSNGDNKTPYPYDTCAEADNPTVIPSSMLAKFHFTFLIRDPHFSIPSYYRCTIPPLDKVTGFYEFYESEAGYDEVRRVFDYLRKIQLIGPHDANGIGVMNGTPHGINGETNGETNGDDIASDAHSKRVEICVIDADDMLDDPAAMIQRYCKSVGIEYKLQMLKWESEEEHRIAKEAFEKWKGFHDDAINSTELKTRCHKKEPKTEAQFDEEWRAKYGEKGAKVIRSAVDRNMAHYRYMKKFAMKA</sequence>
<organism evidence="1 2">
    <name type="scientific">Paracoccidioides brasiliensis</name>
    <dbReference type="NCBI Taxonomy" id="121759"/>
    <lineage>
        <taxon>Eukaryota</taxon>
        <taxon>Fungi</taxon>
        <taxon>Dikarya</taxon>
        <taxon>Ascomycota</taxon>
        <taxon>Pezizomycotina</taxon>
        <taxon>Eurotiomycetes</taxon>
        <taxon>Eurotiomycetidae</taxon>
        <taxon>Onygenales</taxon>
        <taxon>Ajellomycetaceae</taxon>
        <taxon>Paracoccidioides</taxon>
    </lineage>
</organism>
<dbReference type="Proteomes" id="UP000242814">
    <property type="component" value="Unassembled WGS sequence"/>
</dbReference>
<evidence type="ECO:0008006" key="3">
    <source>
        <dbReference type="Google" id="ProtNLM"/>
    </source>
</evidence>
<dbReference type="VEuPathDB" id="FungiDB:PADG_00761"/>